<evidence type="ECO:0000313" key="9">
    <source>
        <dbReference type="Proteomes" id="UP000186132"/>
    </source>
</evidence>
<sequence length="342" mass="36104">MAIRFMHRARPAIVVAALAATTVVAPTLASASPSAPRREPSIADVQKQLGHLAEQNSQLVERYNQARVNVAKRDKAAARAKTAETTARTTYRSARLAFAQNVQAQYQAGSLGAAGALLDSNSGPNYLDRLETLGMISSYDSDLVTRLESARTQAETQADRARTALAAARKERDGIAGKRDAVTKQIDKYKDLLSTLNAKQRARFQRSSSPSVATSKIKDLPGAGTAAAKKAVAFALDQVGEPYVFGAAGPSSWDCSGLTMGAWQAGGVSLPHSAADQFNYGKHVGLDSLSPGDLIFMYQPIGHVTIYIGDGMMVSAPTEGQPVEVVPVSSFSSDIVGATHLG</sequence>
<dbReference type="STRING" id="1206085.SAMN05443575_2338"/>
<evidence type="ECO:0000256" key="5">
    <source>
        <dbReference type="SAM" id="Coils"/>
    </source>
</evidence>
<dbReference type="Gene3D" id="3.90.1720.10">
    <property type="entry name" value="endopeptidase domain like (from Nostoc punctiforme)"/>
    <property type="match status" value="1"/>
</dbReference>
<feature type="chain" id="PRO_5013132989" evidence="6">
    <location>
        <begin position="32"/>
        <end position="342"/>
    </location>
</feature>
<dbReference type="GO" id="GO:0006508">
    <property type="term" value="P:proteolysis"/>
    <property type="evidence" value="ECO:0007669"/>
    <property type="project" value="UniProtKB-KW"/>
</dbReference>
<accession>A0A1M5L3G1</accession>
<evidence type="ECO:0000313" key="8">
    <source>
        <dbReference type="EMBL" id="SHG59485.1"/>
    </source>
</evidence>
<dbReference type="GO" id="GO:0008234">
    <property type="term" value="F:cysteine-type peptidase activity"/>
    <property type="evidence" value="ECO:0007669"/>
    <property type="project" value="UniProtKB-KW"/>
</dbReference>
<comment type="similarity">
    <text evidence="1">Belongs to the peptidase C40 family.</text>
</comment>
<dbReference type="AlphaFoldDB" id="A0A1M5L3G1"/>
<dbReference type="OrthoDB" id="5177647at2"/>
<organism evidence="8 9">
    <name type="scientific">Jatrophihabitans endophyticus</name>
    <dbReference type="NCBI Taxonomy" id="1206085"/>
    <lineage>
        <taxon>Bacteria</taxon>
        <taxon>Bacillati</taxon>
        <taxon>Actinomycetota</taxon>
        <taxon>Actinomycetes</taxon>
        <taxon>Jatrophihabitantales</taxon>
        <taxon>Jatrophihabitantaceae</taxon>
        <taxon>Jatrophihabitans</taxon>
    </lineage>
</organism>
<dbReference type="PROSITE" id="PS51935">
    <property type="entry name" value="NLPC_P60"/>
    <property type="match status" value="1"/>
</dbReference>
<gene>
    <name evidence="8" type="ORF">SAMN05443575_2338</name>
</gene>
<feature type="coiled-coil region" evidence="5">
    <location>
        <begin position="144"/>
        <end position="199"/>
    </location>
</feature>
<reference evidence="8 9" key="1">
    <citation type="submission" date="2016-11" db="EMBL/GenBank/DDBJ databases">
        <authorList>
            <person name="Jaros S."/>
            <person name="Januszkiewicz K."/>
            <person name="Wedrychowicz H."/>
        </authorList>
    </citation>
    <scope>NUCLEOTIDE SEQUENCE [LARGE SCALE GENOMIC DNA]</scope>
    <source>
        <strain evidence="8 9">DSM 45627</strain>
    </source>
</reference>
<evidence type="ECO:0000256" key="3">
    <source>
        <dbReference type="ARBA" id="ARBA00022801"/>
    </source>
</evidence>
<evidence type="ECO:0000256" key="6">
    <source>
        <dbReference type="SAM" id="SignalP"/>
    </source>
</evidence>
<name>A0A1M5L3G1_9ACTN</name>
<feature type="signal peptide" evidence="6">
    <location>
        <begin position="1"/>
        <end position="31"/>
    </location>
</feature>
<keyword evidence="4" id="KW-0788">Thiol protease</keyword>
<dbReference type="InterPro" id="IPR051794">
    <property type="entry name" value="PG_Endopeptidase_C40"/>
</dbReference>
<protein>
    <submittedName>
        <fullName evidence="8">Cell wall-associated hydrolase, NlpC family</fullName>
    </submittedName>
</protein>
<dbReference type="EMBL" id="FQVU01000003">
    <property type="protein sequence ID" value="SHG59485.1"/>
    <property type="molecule type" value="Genomic_DNA"/>
</dbReference>
<dbReference type="PANTHER" id="PTHR47359">
    <property type="entry name" value="PEPTIDOGLYCAN DL-ENDOPEPTIDASE CWLO"/>
    <property type="match status" value="1"/>
</dbReference>
<keyword evidence="5" id="KW-0175">Coiled coil</keyword>
<dbReference type="InterPro" id="IPR000064">
    <property type="entry name" value="NLP_P60_dom"/>
</dbReference>
<dbReference type="Proteomes" id="UP000186132">
    <property type="component" value="Unassembled WGS sequence"/>
</dbReference>
<dbReference type="RefSeq" id="WP_073390364.1">
    <property type="nucleotide sequence ID" value="NZ_FQVU01000003.1"/>
</dbReference>
<evidence type="ECO:0000256" key="2">
    <source>
        <dbReference type="ARBA" id="ARBA00022670"/>
    </source>
</evidence>
<keyword evidence="3 8" id="KW-0378">Hydrolase</keyword>
<dbReference type="PANTHER" id="PTHR47359:SF3">
    <property type="entry name" value="NLP_P60 DOMAIN-CONTAINING PROTEIN-RELATED"/>
    <property type="match status" value="1"/>
</dbReference>
<keyword evidence="6" id="KW-0732">Signal</keyword>
<evidence type="ECO:0000256" key="1">
    <source>
        <dbReference type="ARBA" id="ARBA00007074"/>
    </source>
</evidence>
<proteinExistence type="inferred from homology"/>
<dbReference type="InterPro" id="IPR038765">
    <property type="entry name" value="Papain-like_cys_pep_sf"/>
</dbReference>
<evidence type="ECO:0000256" key="4">
    <source>
        <dbReference type="ARBA" id="ARBA00022807"/>
    </source>
</evidence>
<dbReference type="Pfam" id="PF00877">
    <property type="entry name" value="NLPC_P60"/>
    <property type="match status" value="1"/>
</dbReference>
<keyword evidence="2" id="KW-0645">Protease</keyword>
<evidence type="ECO:0000259" key="7">
    <source>
        <dbReference type="PROSITE" id="PS51935"/>
    </source>
</evidence>
<keyword evidence="9" id="KW-1185">Reference proteome</keyword>
<feature type="domain" description="NlpC/P60" evidence="7">
    <location>
        <begin position="225"/>
        <end position="342"/>
    </location>
</feature>
<dbReference type="SUPFAM" id="SSF54001">
    <property type="entry name" value="Cysteine proteinases"/>
    <property type="match status" value="1"/>
</dbReference>